<dbReference type="EMBL" id="JAMZEK010000003">
    <property type="protein sequence ID" value="MCP1375288.1"/>
    <property type="molecule type" value="Genomic_DNA"/>
</dbReference>
<proteinExistence type="predicted"/>
<comment type="caution">
    <text evidence="4">The sequence shown here is derived from an EMBL/GenBank/DDBJ whole genome shotgun (WGS) entry which is preliminary data.</text>
</comment>
<keyword evidence="2" id="KW-0472">Membrane</keyword>
<keyword evidence="2" id="KW-0812">Transmembrane</keyword>
<evidence type="ECO:0000313" key="4">
    <source>
        <dbReference type="EMBL" id="MCP1375288.1"/>
    </source>
</evidence>
<feature type="compositionally biased region" description="Basic residues" evidence="1">
    <location>
        <begin position="322"/>
        <end position="331"/>
    </location>
</feature>
<evidence type="ECO:0000313" key="5">
    <source>
        <dbReference type="Proteomes" id="UP001204615"/>
    </source>
</evidence>
<name>A0ABT1FGP0_9GAMM</name>
<organism evidence="4 5">
    <name type="scientific">Dyella lutea</name>
    <dbReference type="NCBI Taxonomy" id="2950441"/>
    <lineage>
        <taxon>Bacteria</taxon>
        <taxon>Pseudomonadati</taxon>
        <taxon>Pseudomonadota</taxon>
        <taxon>Gammaproteobacteria</taxon>
        <taxon>Lysobacterales</taxon>
        <taxon>Rhodanobacteraceae</taxon>
        <taxon>Dyella</taxon>
    </lineage>
</organism>
<reference evidence="4 5" key="1">
    <citation type="submission" date="2022-06" db="EMBL/GenBank/DDBJ databases">
        <title>Dyella sp. Sa strain:Sa Genome sequencing.</title>
        <authorList>
            <person name="Park S."/>
        </authorList>
    </citation>
    <scope>NUCLEOTIDE SEQUENCE [LARGE SCALE GENOMIC DNA]</scope>
    <source>
        <strain evidence="4 5">Sa</strain>
    </source>
</reference>
<dbReference type="Proteomes" id="UP001204615">
    <property type="component" value="Unassembled WGS sequence"/>
</dbReference>
<gene>
    <name evidence="4" type="ORF">NC595_14655</name>
</gene>
<dbReference type="RefSeq" id="WP_253567674.1">
    <property type="nucleotide sequence ID" value="NZ_JAMZEK010000003.1"/>
</dbReference>
<feature type="domain" description="Lnb N-terminal periplasmic" evidence="3">
    <location>
        <begin position="121"/>
        <end position="276"/>
    </location>
</feature>
<feature type="region of interest" description="Disordered" evidence="1">
    <location>
        <begin position="304"/>
        <end position="331"/>
    </location>
</feature>
<evidence type="ECO:0000256" key="2">
    <source>
        <dbReference type="SAM" id="Phobius"/>
    </source>
</evidence>
<protein>
    <submittedName>
        <fullName evidence="4">DUF4105 domain-containing protein</fullName>
    </submittedName>
</protein>
<keyword evidence="2" id="KW-1133">Transmembrane helix</keyword>
<evidence type="ECO:0000259" key="3">
    <source>
        <dbReference type="Pfam" id="PF13387"/>
    </source>
</evidence>
<keyword evidence="5" id="KW-1185">Reference proteome</keyword>
<sequence length="331" mass="37440">MHVVVAVFTGLLLAASGTWGTLALWYRLPGGAAVRALGSALWSVLVLGLLAMAVMRRSGWPIGVYLAAFALLLVWWGSIRPSNDRIWADDVARLMRGEVHGNRVTLTDVRNFTWRSDDDYDVRWETRTYDLARLVSADAILSYWGSRAIAHAMISFGFDDGRHVVFSVEIRKKRGEAFSSIGGFFKQFETVLVAAEENDIVRVRTNVRGEDDYLYPMTLERPTMRRLFLSYVEAANRLAERPAFYNTVTSNCTTLVYRMARQINPGLPMDIRLLLTGHLQGYLRDHDAIDTGEPEGVQRARARITEKARRTAPDEDFSRAIRASHGKRQTR</sequence>
<feature type="transmembrane region" description="Helical" evidence="2">
    <location>
        <begin position="62"/>
        <end position="79"/>
    </location>
</feature>
<dbReference type="InterPro" id="IPR025178">
    <property type="entry name" value="Lnb_N"/>
</dbReference>
<accession>A0ABT1FGP0</accession>
<dbReference type="Pfam" id="PF13387">
    <property type="entry name" value="Lnb_N"/>
    <property type="match status" value="1"/>
</dbReference>
<feature type="compositionally biased region" description="Basic and acidic residues" evidence="1">
    <location>
        <begin position="304"/>
        <end position="319"/>
    </location>
</feature>
<feature type="transmembrane region" description="Helical" evidence="2">
    <location>
        <begin position="33"/>
        <end position="55"/>
    </location>
</feature>
<evidence type="ECO:0000256" key="1">
    <source>
        <dbReference type="SAM" id="MobiDB-lite"/>
    </source>
</evidence>